<dbReference type="GeneID" id="25900516"/>
<dbReference type="STRING" id="667725.A0A0L0GHP9"/>
<evidence type="ECO:0000256" key="1">
    <source>
        <dbReference type="ARBA" id="ARBA00004496"/>
    </source>
</evidence>
<keyword evidence="5" id="KW-0677">Repeat</keyword>
<dbReference type="RefSeq" id="XP_014161780.1">
    <property type="nucleotide sequence ID" value="XM_014306305.1"/>
</dbReference>
<dbReference type="InterPro" id="IPR058584">
    <property type="entry name" value="IMB1_TNPO1-like_TPR"/>
</dbReference>
<evidence type="ECO:0000259" key="7">
    <source>
        <dbReference type="PROSITE" id="PS50166"/>
    </source>
</evidence>
<dbReference type="FunFam" id="1.25.10.10:FF:000027">
    <property type="entry name" value="Importin subunit beta-1"/>
    <property type="match status" value="1"/>
</dbReference>
<dbReference type="EMBL" id="KQ241597">
    <property type="protein sequence ID" value="KNC87878.1"/>
    <property type="molecule type" value="Genomic_DNA"/>
</dbReference>
<evidence type="ECO:0000256" key="2">
    <source>
        <dbReference type="ARBA" id="ARBA00010907"/>
    </source>
</evidence>
<dbReference type="OrthoDB" id="10263328at2759"/>
<dbReference type="GO" id="GO:0005737">
    <property type="term" value="C:cytoplasm"/>
    <property type="evidence" value="ECO:0007669"/>
    <property type="project" value="UniProtKB-SubCell"/>
</dbReference>
<gene>
    <name evidence="8" type="ORF">SARC_00012</name>
</gene>
<protein>
    <recommendedName>
        <fullName evidence="7">Importin N-terminal domain-containing protein</fullName>
    </recommendedName>
</protein>
<dbReference type="Proteomes" id="UP000054560">
    <property type="component" value="Unassembled WGS sequence"/>
</dbReference>
<evidence type="ECO:0000256" key="3">
    <source>
        <dbReference type="ARBA" id="ARBA00022448"/>
    </source>
</evidence>
<dbReference type="InterPro" id="IPR011989">
    <property type="entry name" value="ARM-like"/>
</dbReference>
<dbReference type="eggNOG" id="KOG1241">
    <property type="taxonomic scope" value="Eukaryota"/>
</dbReference>
<dbReference type="Pfam" id="PF03810">
    <property type="entry name" value="IBN_N"/>
    <property type="match status" value="1"/>
</dbReference>
<dbReference type="GO" id="GO:0031267">
    <property type="term" value="F:small GTPase binding"/>
    <property type="evidence" value="ECO:0007669"/>
    <property type="project" value="InterPro"/>
</dbReference>
<dbReference type="Pfam" id="PF25574">
    <property type="entry name" value="TPR_IMB1"/>
    <property type="match status" value="1"/>
</dbReference>
<dbReference type="Pfam" id="PF13513">
    <property type="entry name" value="HEAT_EZ"/>
    <property type="match status" value="1"/>
</dbReference>
<dbReference type="SMART" id="SM00913">
    <property type="entry name" value="IBN_N"/>
    <property type="match status" value="1"/>
</dbReference>
<evidence type="ECO:0000256" key="6">
    <source>
        <dbReference type="ARBA" id="ARBA00022927"/>
    </source>
</evidence>
<keyword evidence="3" id="KW-0813">Transport</keyword>
<dbReference type="PROSITE" id="PS50166">
    <property type="entry name" value="IMPORTIN_B_NT"/>
    <property type="match status" value="1"/>
</dbReference>
<evidence type="ECO:0000256" key="5">
    <source>
        <dbReference type="ARBA" id="ARBA00022737"/>
    </source>
</evidence>
<name>A0A0L0GHP9_9EUKA</name>
<keyword evidence="4" id="KW-0963">Cytoplasm</keyword>
<proteinExistence type="inferred from homology"/>
<evidence type="ECO:0000313" key="8">
    <source>
        <dbReference type="EMBL" id="KNC87878.1"/>
    </source>
</evidence>
<evidence type="ECO:0000256" key="4">
    <source>
        <dbReference type="ARBA" id="ARBA00022490"/>
    </source>
</evidence>
<keyword evidence="9" id="KW-1185">Reference proteome</keyword>
<sequence>MSIVTFLEHTLSANDNDRIQATQYLEQAAEANLAELLKALAEVIQSDNVPEGPRQAACISFKNHLTSKNETKKHFNQQRWLHLEAPVRAHIKNIILLSLKTPNTRVGAQAAQAVSAIAQAELPQSQWPELIPSLLQNCTDPQSPTPTKQNTLETVGFICEEIDPMVLKQYSNDILTAIVNGMRKDEPSMDVRLAATRAMLNSVDFVKTNMSNEAERNYIMQVVCETTQTPGNVQLRVRAMECLNRIVQLYYEFMKVYMQEALFQLTLQAMREDEDEVCLQAIEFWSTVCDEEMEIEMGMLDAQERSYEPERVSQYYARGALPHLVAILTELLCKQDESDDDADAWNVATASGVCLSLLSNCCRSDIVAPMRPFILGNITNASWHQREAAVLALGCILEGPDESHLEDIVSSCMSVLTQLMADPKVQVRDTCGWTIGRVFEYLPHVVLSENTNMNPLIQALGSALQDVPRVANNVCWTIKALADAAYDTASAHSDSDDVETYTLSPCFESLVQELLKTTERPDANNQLRVAAYECLNTVIQTAPNDCYAYIIQTTVSIMGRLEKALLPHDQLHSQDKQVHTEVQGLLCASLCALINKLHREDLMKISDQVMQILLVMLRTTDAQGVHEDALNAISGLISQLEEDFEKYMEHFKPFLLAGIVSSDYAIGCQSVGMTGDIARALGSNAQKYTDELMNQLLQALNMSTLPRNVRPDILSAFGDIATSIGPSFEKYLPFVMPILVDASNVPAPQNQNDYDEIEYVNMLRDSTLEAFAGIFVAMRGHPDTVSQYVAHVASFMCICANDVNHTDTMIKVIIGILGDLTDMYGKQMKPTLEQAWVQPVLYKASKSNCSLTKNTVEWAGQLIQKVLREN</sequence>
<dbReference type="SUPFAM" id="SSF48371">
    <property type="entry name" value="ARM repeat"/>
    <property type="match status" value="1"/>
</dbReference>
<organism evidence="8 9">
    <name type="scientific">Sphaeroforma arctica JP610</name>
    <dbReference type="NCBI Taxonomy" id="667725"/>
    <lineage>
        <taxon>Eukaryota</taxon>
        <taxon>Ichthyosporea</taxon>
        <taxon>Ichthyophonida</taxon>
        <taxon>Sphaeroforma</taxon>
    </lineage>
</organism>
<dbReference type="GO" id="GO:0006606">
    <property type="term" value="P:protein import into nucleus"/>
    <property type="evidence" value="ECO:0007669"/>
    <property type="project" value="InterPro"/>
</dbReference>
<comment type="similarity">
    <text evidence="2">Belongs to the importin beta family. Importin beta-1 subfamily.</text>
</comment>
<reference evidence="8 9" key="1">
    <citation type="submission" date="2011-02" db="EMBL/GenBank/DDBJ databases">
        <title>The Genome Sequence of Sphaeroforma arctica JP610.</title>
        <authorList>
            <consortium name="The Broad Institute Genome Sequencing Platform"/>
            <person name="Russ C."/>
            <person name="Cuomo C."/>
            <person name="Young S.K."/>
            <person name="Zeng Q."/>
            <person name="Gargeya S."/>
            <person name="Alvarado L."/>
            <person name="Berlin A."/>
            <person name="Chapman S.B."/>
            <person name="Chen Z."/>
            <person name="Freedman E."/>
            <person name="Gellesch M."/>
            <person name="Goldberg J."/>
            <person name="Griggs A."/>
            <person name="Gujja S."/>
            <person name="Heilman E."/>
            <person name="Heiman D."/>
            <person name="Howarth C."/>
            <person name="Mehta T."/>
            <person name="Neiman D."/>
            <person name="Pearson M."/>
            <person name="Roberts A."/>
            <person name="Saif S."/>
            <person name="Shea T."/>
            <person name="Shenoy N."/>
            <person name="Sisk P."/>
            <person name="Stolte C."/>
            <person name="Sykes S."/>
            <person name="White J."/>
            <person name="Yandava C."/>
            <person name="Burger G."/>
            <person name="Gray M.W."/>
            <person name="Holland P.W.H."/>
            <person name="King N."/>
            <person name="Lang F.B.F."/>
            <person name="Roger A.J."/>
            <person name="Ruiz-Trillo I."/>
            <person name="Haas B."/>
            <person name="Nusbaum C."/>
            <person name="Birren B."/>
        </authorList>
    </citation>
    <scope>NUCLEOTIDE SEQUENCE [LARGE SCALE GENOMIC DNA]</scope>
    <source>
        <strain evidence="8 9">JP610</strain>
    </source>
</reference>
<dbReference type="Gene3D" id="1.25.10.10">
    <property type="entry name" value="Leucine-rich Repeat Variant"/>
    <property type="match status" value="1"/>
</dbReference>
<dbReference type="InterPro" id="IPR040122">
    <property type="entry name" value="Importin_beta"/>
</dbReference>
<dbReference type="PANTHER" id="PTHR10527">
    <property type="entry name" value="IMPORTIN BETA"/>
    <property type="match status" value="1"/>
</dbReference>
<comment type="subcellular location">
    <subcellularLocation>
        <location evidence="1">Cytoplasm</location>
    </subcellularLocation>
</comment>
<accession>A0A0L0GHP9</accession>
<keyword evidence="6" id="KW-0653">Protein transport</keyword>
<dbReference type="InterPro" id="IPR001494">
    <property type="entry name" value="Importin-beta_N"/>
</dbReference>
<dbReference type="InterPro" id="IPR016024">
    <property type="entry name" value="ARM-type_fold"/>
</dbReference>
<evidence type="ECO:0000313" key="9">
    <source>
        <dbReference type="Proteomes" id="UP000054560"/>
    </source>
</evidence>
<dbReference type="AlphaFoldDB" id="A0A0L0GHP9"/>
<feature type="domain" description="Importin N-terminal" evidence="7">
    <location>
        <begin position="21"/>
        <end position="101"/>
    </location>
</feature>